<evidence type="ECO:0000313" key="4">
    <source>
        <dbReference type="EMBL" id="GGG66591.1"/>
    </source>
</evidence>
<feature type="domain" description="DUF4232" evidence="3">
    <location>
        <begin position="161"/>
        <end position="283"/>
    </location>
</feature>
<name>A0A917H3V0_9MICC</name>
<accession>A0A917H3V0</accession>
<feature type="compositionally biased region" description="Low complexity" evidence="1">
    <location>
        <begin position="33"/>
        <end position="132"/>
    </location>
</feature>
<feature type="region of interest" description="Disordered" evidence="1">
    <location>
        <begin position="29"/>
        <end position="146"/>
    </location>
</feature>
<dbReference type="Proteomes" id="UP000638848">
    <property type="component" value="Unassembled WGS sequence"/>
</dbReference>
<dbReference type="EMBL" id="BMEQ01000024">
    <property type="protein sequence ID" value="GGG66591.1"/>
    <property type="molecule type" value="Genomic_DNA"/>
</dbReference>
<evidence type="ECO:0000256" key="2">
    <source>
        <dbReference type="SAM" id="SignalP"/>
    </source>
</evidence>
<dbReference type="Pfam" id="PF14016">
    <property type="entry name" value="DUF4232"/>
    <property type="match status" value="1"/>
</dbReference>
<evidence type="ECO:0000256" key="1">
    <source>
        <dbReference type="SAM" id="MobiDB-lite"/>
    </source>
</evidence>
<feature type="chain" id="PRO_5038722940" description="DUF4232 domain-containing protein" evidence="2">
    <location>
        <begin position="28"/>
        <end position="288"/>
    </location>
</feature>
<dbReference type="RefSeq" id="WP_188539277.1">
    <property type="nucleotide sequence ID" value="NZ_BMEQ01000024.1"/>
</dbReference>
<organism evidence="4 5">
    <name type="scientific">Kocuria dechangensis</name>
    <dbReference type="NCBI Taxonomy" id="1176249"/>
    <lineage>
        <taxon>Bacteria</taxon>
        <taxon>Bacillati</taxon>
        <taxon>Actinomycetota</taxon>
        <taxon>Actinomycetes</taxon>
        <taxon>Micrococcales</taxon>
        <taxon>Micrococcaceae</taxon>
        <taxon>Kocuria</taxon>
    </lineage>
</organism>
<feature type="signal peptide" evidence="2">
    <location>
        <begin position="1"/>
        <end position="27"/>
    </location>
</feature>
<evidence type="ECO:0000313" key="5">
    <source>
        <dbReference type="Proteomes" id="UP000638848"/>
    </source>
</evidence>
<protein>
    <recommendedName>
        <fullName evidence="3">DUF4232 domain-containing protein</fullName>
    </recommendedName>
</protein>
<gene>
    <name evidence="4" type="ORF">GCM10011374_33410</name>
</gene>
<comment type="caution">
    <text evidence="4">The sequence shown here is derived from an EMBL/GenBank/DDBJ whole genome shotgun (WGS) entry which is preliminary data.</text>
</comment>
<evidence type="ECO:0000259" key="3">
    <source>
        <dbReference type="Pfam" id="PF14016"/>
    </source>
</evidence>
<dbReference type="InterPro" id="IPR025326">
    <property type="entry name" value="DUF4232"/>
</dbReference>
<proteinExistence type="predicted"/>
<sequence length="288" mass="27734">MLPTSPAARSRLAALALASALALSACSGDDRIGTASAPTADASATPSPSGSPATATPTTSATPGRTAGATPTPSATEPAAEPSSAAPSSAAPAEAPADTPAAESTPAIGGSPASEPAPEPAAEAPAPGAPAGEDQRRGGAAVIHPPEAGPEAHGLCYLPYLSLEAAPTQGAAGSVIATVTLTNDGDAPCTLDGYPGVSFVDGAGAMIGVPAERTPGAGGEALVLVPGQSATASLRISQADNHSQCDPRPAAGLRIYPPENTESVVVPFTTQACANPAVQQLEIQGFGA</sequence>
<keyword evidence="2" id="KW-0732">Signal</keyword>
<keyword evidence="5" id="KW-1185">Reference proteome</keyword>
<dbReference type="AlphaFoldDB" id="A0A917H3V0"/>
<reference evidence="4" key="1">
    <citation type="journal article" date="2014" name="Int. J. Syst. Evol. Microbiol.">
        <title>Complete genome sequence of Corynebacterium casei LMG S-19264T (=DSM 44701T), isolated from a smear-ripened cheese.</title>
        <authorList>
            <consortium name="US DOE Joint Genome Institute (JGI-PGF)"/>
            <person name="Walter F."/>
            <person name="Albersmeier A."/>
            <person name="Kalinowski J."/>
            <person name="Ruckert C."/>
        </authorList>
    </citation>
    <scope>NUCLEOTIDE SEQUENCE</scope>
    <source>
        <strain evidence="4">CGMCC 1.12187</strain>
    </source>
</reference>
<reference evidence="4" key="2">
    <citation type="submission" date="2020-09" db="EMBL/GenBank/DDBJ databases">
        <authorList>
            <person name="Sun Q."/>
            <person name="Zhou Y."/>
        </authorList>
    </citation>
    <scope>NUCLEOTIDE SEQUENCE</scope>
    <source>
        <strain evidence="4">CGMCC 1.12187</strain>
    </source>
</reference>